<feature type="non-terminal residue" evidence="4">
    <location>
        <position position="1"/>
    </location>
</feature>
<dbReference type="InterPro" id="IPR032812">
    <property type="entry name" value="SbsA_Ig"/>
</dbReference>
<organism evidence="4">
    <name type="scientific">marine sediment metagenome</name>
    <dbReference type="NCBI Taxonomy" id="412755"/>
    <lineage>
        <taxon>unclassified sequences</taxon>
        <taxon>metagenomes</taxon>
        <taxon>ecological metagenomes</taxon>
    </lineage>
</organism>
<gene>
    <name evidence="4" type="ORF">S12H4_17954</name>
</gene>
<evidence type="ECO:0000313" key="4">
    <source>
        <dbReference type="EMBL" id="GAI87520.1"/>
    </source>
</evidence>
<evidence type="ECO:0000256" key="2">
    <source>
        <dbReference type="SAM" id="MobiDB-lite"/>
    </source>
</evidence>
<dbReference type="Gene3D" id="2.60.40.10">
    <property type="entry name" value="Immunoglobulins"/>
    <property type="match status" value="2"/>
</dbReference>
<dbReference type="EMBL" id="BARW01008825">
    <property type="protein sequence ID" value="GAI87520.1"/>
    <property type="molecule type" value="Genomic_DNA"/>
</dbReference>
<proteinExistence type="predicted"/>
<reference evidence="4" key="1">
    <citation type="journal article" date="2014" name="Front. Microbiol.">
        <title>High frequency of phylogenetically diverse reductive dehalogenase-homologous genes in deep subseafloor sedimentary metagenomes.</title>
        <authorList>
            <person name="Kawai M."/>
            <person name="Futagami T."/>
            <person name="Toyoda A."/>
            <person name="Takaki Y."/>
            <person name="Nishi S."/>
            <person name="Hori S."/>
            <person name="Arai W."/>
            <person name="Tsubouchi T."/>
            <person name="Morono Y."/>
            <person name="Uchiyama I."/>
            <person name="Ito T."/>
            <person name="Fujiyama A."/>
            <person name="Inagaki F."/>
            <person name="Takami H."/>
        </authorList>
    </citation>
    <scope>NUCLEOTIDE SEQUENCE</scope>
    <source>
        <strain evidence="4">Expedition CK06-06</strain>
    </source>
</reference>
<keyword evidence="1" id="KW-0732">Signal</keyword>
<evidence type="ECO:0000259" key="3">
    <source>
        <dbReference type="Pfam" id="PF13205"/>
    </source>
</evidence>
<sequence>YDINMDVEIQDGAPGEAEDNQSPFTSGHNPAANATNIADNTNIIVHVQDSGDGVDQSSIVMTVDGEAVNPTISGNQSDYTLTYDPPANFLPQQVVTVTVEAQDIHDPPNIMAPTSWSFTIAEQPDEIDPTVAITGPTSEETYSTEQGSITLTGTASDNVGVTSVSWTNSRGGSGTASGTTNWTINNIALSEDENVITVAAEDGSGNTQSDSIMISYTVAEQPDEIDPTVAITGPTSEETYSTEQGSITLTGTASDNVGVTSVSWTNSRGGSGTASGTTNWTINNIALSEDENVITVAAEDGSGNTQSDTVMVSYTVPAGTYTSIFGDTSGSDYPGT</sequence>
<comment type="caution">
    <text evidence="4">The sequence shown here is derived from an EMBL/GenBank/DDBJ whole genome shotgun (WGS) entry which is preliminary data.</text>
</comment>
<dbReference type="InterPro" id="IPR013783">
    <property type="entry name" value="Ig-like_fold"/>
</dbReference>
<feature type="region of interest" description="Disordered" evidence="2">
    <location>
        <begin position="10"/>
        <end position="34"/>
    </location>
</feature>
<accession>X1TIY5</accession>
<feature type="domain" description="SbsA Ig-like" evidence="3">
    <location>
        <begin position="19"/>
        <end position="119"/>
    </location>
</feature>
<evidence type="ECO:0000256" key="1">
    <source>
        <dbReference type="ARBA" id="ARBA00022729"/>
    </source>
</evidence>
<protein>
    <recommendedName>
        <fullName evidence="3">SbsA Ig-like domain-containing protein</fullName>
    </recommendedName>
</protein>
<dbReference type="Pfam" id="PF17957">
    <property type="entry name" value="Big_7"/>
    <property type="match status" value="2"/>
</dbReference>
<feature type="non-terminal residue" evidence="4">
    <location>
        <position position="336"/>
    </location>
</feature>
<name>X1TIY5_9ZZZZ</name>
<dbReference type="Pfam" id="PF13205">
    <property type="entry name" value="Big_5"/>
    <property type="match status" value="1"/>
</dbReference>
<dbReference type="AlphaFoldDB" id="X1TIY5"/>